<sequence>MKLLALFVLFSVLGVITPAPRASLSPKVVFRMEDESGESDEADIADDEPLGDSSEEVPQWSFREVDTSEYQQRPENQYQPEGAFRRPQNQLQTQHGPNTPPPIRRFRDDDSDEEEDDEDEDDEDYNDDVVHSDIQYGDGQTSSVSREGGFRSAIPGAQVVRRPMGSYTVVRYPVSSNNRMQMPVSNRIHVMSNPRPSSFGGNNRRVMAVQMSQYPQRATTYPMRRVTPMMNSQYTMMTRPMMYNRYQTPSVTYVPNNYVRTRRPVMATKPLQYYYQERAVNRRNRNGQFW</sequence>
<evidence type="ECO:0000256" key="2">
    <source>
        <dbReference type="SAM" id="SignalP"/>
    </source>
</evidence>
<evidence type="ECO:0000313" key="4">
    <source>
        <dbReference type="Proteomes" id="UP000198287"/>
    </source>
</evidence>
<organism evidence="3 4">
    <name type="scientific">Folsomia candida</name>
    <name type="common">Springtail</name>
    <dbReference type="NCBI Taxonomy" id="158441"/>
    <lineage>
        <taxon>Eukaryota</taxon>
        <taxon>Metazoa</taxon>
        <taxon>Ecdysozoa</taxon>
        <taxon>Arthropoda</taxon>
        <taxon>Hexapoda</taxon>
        <taxon>Collembola</taxon>
        <taxon>Entomobryomorpha</taxon>
        <taxon>Isotomoidea</taxon>
        <taxon>Isotomidae</taxon>
        <taxon>Proisotominae</taxon>
        <taxon>Folsomia</taxon>
    </lineage>
</organism>
<feature type="compositionally biased region" description="Polar residues" evidence="1">
    <location>
        <begin position="87"/>
        <end position="97"/>
    </location>
</feature>
<dbReference type="EMBL" id="LNIX01000009">
    <property type="protein sequence ID" value="OXA50040.1"/>
    <property type="molecule type" value="Genomic_DNA"/>
</dbReference>
<name>A0A226DYA1_FOLCA</name>
<keyword evidence="4" id="KW-1185">Reference proteome</keyword>
<evidence type="ECO:0000256" key="1">
    <source>
        <dbReference type="SAM" id="MobiDB-lite"/>
    </source>
</evidence>
<evidence type="ECO:0000313" key="3">
    <source>
        <dbReference type="EMBL" id="OXA50040.1"/>
    </source>
</evidence>
<gene>
    <name evidence="3" type="ORF">Fcan01_14860</name>
</gene>
<dbReference type="Proteomes" id="UP000198287">
    <property type="component" value="Unassembled WGS sequence"/>
</dbReference>
<feature type="compositionally biased region" description="Polar residues" evidence="1">
    <location>
        <begin position="68"/>
        <end position="79"/>
    </location>
</feature>
<accession>A0A226DYA1</accession>
<feature type="signal peptide" evidence="2">
    <location>
        <begin position="1"/>
        <end position="18"/>
    </location>
</feature>
<feature type="region of interest" description="Disordered" evidence="1">
    <location>
        <begin position="33"/>
        <end position="149"/>
    </location>
</feature>
<keyword evidence="2" id="KW-0732">Signal</keyword>
<dbReference type="AlphaFoldDB" id="A0A226DYA1"/>
<feature type="compositionally biased region" description="Acidic residues" evidence="1">
    <location>
        <begin position="109"/>
        <end position="127"/>
    </location>
</feature>
<protein>
    <submittedName>
        <fullName evidence="3">Uncharacterized protein</fullName>
    </submittedName>
</protein>
<proteinExistence type="predicted"/>
<reference evidence="3 4" key="1">
    <citation type="submission" date="2015-12" db="EMBL/GenBank/DDBJ databases">
        <title>The genome of Folsomia candida.</title>
        <authorList>
            <person name="Faddeeva A."/>
            <person name="Derks M.F."/>
            <person name="Anvar Y."/>
            <person name="Smit S."/>
            <person name="Van Straalen N."/>
            <person name="Roelofs D."/>
        </authorList>
    </citation>
    <scope>NUCLEOTIDE SEQUENCE [LARGE SCALE GENOMIC DNA]</scope>
    <source>
        <strain evidence="3 4">VU population</strain>
        <tissue evidence="3">Whole body</tissue>
    </source>
</reference>
<feature type="compositionally biased region" description="Acidic residues" evidence="1">
    <location>
        <begin position="35"/>
        <end position="55"/>
    </location>
</feature>
<comment type="caution">
    <text evidence="3">The sequence shown here is derived from an EMBL/GenBank/DDBJ whole genome shotgun (WGS) entry which is preliminary data.</text>
</comment>
<feature type="chain" id="PRO_5012511079" evidence="2">
    <location>
        <begin position="19"/>
        <end position="290"/>
    </location>
</feature>